<feature type="chain" id="PRO_5008275780" evidence="1">
    <location>
        <begin position="25"/>
        <end position="203"/>
    </location>
</feature>
<protein>
    <submittedName>
        <fullName evidence="2">Uncharacterized protein</fullName>
    </submittedName>
</protein>
<organism evidence="2 3">
    <name type="scientific">Linnemannia elongata AG-77</name>
    <dbReference type="NCBI Taxonomy" id="1314771"/>
    <lineage>
        <taxon>Eukaryota</taxon>
        <taxon>Fungi</taxon>
        <taxon>Fungi incertae sedis</taxon>
        <taxon>Mucoromycota</taxon>
        <taxon>Mortierellomycotina</taxon>
        <taxon>Mortierellomycetes</taxon>
        <taxon>Mortierellales</taxon>
        <taxon>Mortierellaceae</taxon>
        <taxon>Linnemannia</taxon>
    </lineage>
</organism>
<keyword evidence="3" id="KW-1185">Reference proteome</keyword>
<dbReference type="EMBL" id="KV442149">
    <property type="protein sequence ID" value="OAQ22652.1"/>
    <property type="molecule type" value="Genomic_DNA"/>
</dbReference>
<accession>A0A197JC20</accession>
<sequence length="203" mass="22590">MFLSRLLMKHLALILVVAIHAAHALYCDRPVGSVYDPRTSVYLPDEDGRSCEQFFKDLDNPNHPTNVAYDKDAALRNNPVVKEPLDKCLAKCHLDLCLKQESIKQDYKACRTNCPAWNDCMKSQECSLAAAFEGDCERKDCIATDLCGNDCVMGNTEDLSGLADEKCSCVNECRVSLGFSPADCEHSKMYKDCTTFLKTGKAE</sequence>
<dbReference type="AlphaFoldDB" id="A0A197JC20"/>
<evidence type="ECO:0000313" key="2">
    <source>
        <dbReference type="EMBL" id="OAQ22652.1"/>
    </source>
</evidence>
<proteinExistence type="predicted"/>
<feature type="signal peptide" evidence="1">
    <location>
        <begin position="1"/>
        <end position="24"/>
    </location>
</feature>
<dbReference type="OrthoDB" id="10460676at2759"/>
<evidence type="ECO:0000256" key="1">
    <source>
        <dbReference type="SAM" id="SignalP"/>
    </source>
</evidence>
<name>A0A197JC20_9FUNG</name>
<dbReference type="Proteomes" id="UP000078512">
    <property type="component" value="Unassembled WGS sequence"/>
</dbReference>
<gene>
    <name evidence="2" type="ORF">K457DRAFT_292856</name>
</gene>
<keyword evidence="1" id="KW-0732">Signal</keyword>
<reference evidence="2 3" key="1">
    <citation type="submission" date="2016-05" db="EMBL/GenBank/DDBJ databases">
        <title>Genome sequencing reveals origins of a unique bacterial endosymbiosis in the earliest lineages of terrestrial Fungi.</title>
        <authorList>
            <consortium name="DOE Joint Genome Institute"/>
            <person name="Uehling J."/>
            <person name="Gryganskyi A."/>
            <person name="Hameed K."/>
            <person name="Tschaplinski T."/>
            <person name="Misztal P."/>
            <person name="Wu S."/>
            <person name="Desiro A."/>
            <person name="Vande Pol N."/>
            <person name="Du Z.-Y."/>
            <person name="Zienkiewicz A."/>
            <person name="Zienkiewicz K."/>
            <person name="Morin E."/>
            <person name="Tisserant E."/>
            <person name="Splivallo R."/>
            <person name="Hainaut M."/>
            <person name="Henrissat B."/>
            <person name="Ohm R."/>
            <person name="Kuo A."/>
            <person name="Yan J."/>
            <person name="Lipzen A."/>
            <person name="Nolan M."/>
            <person name="Labutti K."/>
            <person name="Barry K."/>
            <person name="Goldstein A."/>
            <person name="Labbe J."/>
            <person name="Schadt C."/>
            <person name="Tuskan G."/>
            <person name="Grigoriev I."/>
            <person name="Martin F."/>
            <person name="Vilgalys R."/>
            <person name="Bonito G."/>
        </authorList>
    </citation>
    <scope>NUCLEOTIDE SEQUENCE [LARGE SCALE GENOMIC DNA]</scope>
    <source>
        <strain evidence="2 3">AG-77</strain>
    </source>
</reference>
<evidence type="ECO:0000313" key="3">
    <source>
        <dbReference type="Proteomes" id="UP000078512"/>
    </source>
</evidence>